<dbReference type="PROSITE" id="PS00463">
    <property type="entry name" value="ZN2_CY6_FUNGAL_1"/>
    <property type="match status" value="1"/>
</dbReference>
<comment type="caution">
    <text evidence="8">The sequence shown here is derived from an EMBL/GenBank/DDBJ whole genome shotgun (WGS) entry which is preliminary data.</text>
</comment>
<feature type="compositionally biased region" description="Low complexity" evidence="6">
    <location>
        <begin position="86"/>
        <end position="103"/>
    </location>
</feature>
<keyword evidence="3" id="KW-0238">DNA-binding</keyword>
<feature type="region of interest" description="Disordered" evidence="6">
    <location>
        <begin position="86"/>
        <end position="106"/>
    </location>
</feature>
<dbReference type="PANTHER" id="PTHR31845">
    <property type="entry name" value="FINGER DOMAIN PROTEIN, PUTATIVE-RELATED"/>
    <property type="match status" value="1"/>
</dbReference>
<dbReference type="CDD" id="cd00067">
    <property type="entry name" value="GAL4"/>
    <property type="match status" value="1"/>
</dbReference>
<dbReference type="Pfam" id="PF00172">
    <property type="entry name" value="Zn_clus"/>
    <property type="match status" value="1"/>
</dbReference>
<evidence type="ECO:0000256" key="2">
    <source>
        <dbReference type="ARBA" id="ARBA00023015"/>
    </source>
</evidence>
<organism evidence="8 9">
    <name type="scientific">Hypocrea atroviridis (strain ATCC 20476 / IMI 206040)</name>
    <name type="common">Trichoderma atroviride</name>
    <dbReference type="NCBI Taxonomy" id="452589"/>
    <lineage>
        <taxon>Eukaryota</taxon>
        <taxon>Fungi</taxon>
        <taxon>Dikarya</taxon>
        <taxon>Ascomycota</taxon>
        <taxon>Pezizomycotina</taxon>
        <taxon>Sordariomycetes</taxon>
        <taxon>Hypocreomycetidae</taxon>
        <taxon>Hypocreales</taxon>
        <taxon>Hypocreaceae</taxon>
        <taxon>Trichoderma</taxon>
    </lineage>
</organism>
<dbReference type="OrthoDB" id="1600564at2759"/>
<name>G9NP59_HYPAI</name>
<evidence type="ECO:0000259" key="7">
    <source>
        <dbReference type="PROSITE" id="PS50048"/>
    </source>
</evidence>
<evidence type="ECO:0000313" key="9">
    <source>
        <dbReference type="Proteomes" id="UP000005426"/>
    </source>
</evidence>
<dbReference type="PANTHER" id="PTHR31845:SF17">
    <property type="entry name" value="ZN(II)2CYS6 TRANSCRIPTION FACTOR (EUROFUNG)"/>
    <property type="match status" value="1"/>
</dbReference>
<dbReference type="GO" id="GO:0000981">
    <property type="term" value="F:DNA-binding transcription factor activity, RNA polymerase II-specific"/>
    <property type="evidence" value="ECO:0007669"/>
    <property type="project" value="InterPro"/>
</dbReference>
<dbReference type="Gene3D" id="4.10.240.10">
    <property type="entry name" value="Zn(2)-C6 fungal-type DNA-binding domain"/>
    <property type="match status" value="1"/>
</dbReference>
<dbReference type="GO" id="GO:0005634">
    <property type="term" value="C:nucleus"/>
    <property type="evidence" value="ECO:0007669"/>
    <property type="project" value="UniProtKB-SubCell"/>
</dbReference>
<dbReference type="SMART" id="SM00066">
    <property type="entry name" value="GAL4"/>
    <property type="match status" value="1"/>
</dbReference>
<evidence type="ECO:0000256" key="3">
    <source>
        <dbReference type="ARBA" id="ARBA00023125"/>
    </source>
</evidence>
<dbReference type="AlphaFoldDB" id="G9NP59"/>
<dbReference type="InterPro" id="IPR001138">
    <property type="entry name" value="Zn2Cys6_DnaBD"/>
</dbReference>
<dbReference type="InterPro" id="IPR036864">
    <property type="entry name" value="Zn2-C6_fun-type_DNA-bd_sf"/>
</dbReference>
<keyword evidence="2" id="KW-0805">Transcription regulation</keyword>
<keyword evidence="4" id="KW-0804">Transcription</keyword>
<dbReference type="GO" id="GO:0008270">
    <property type="term" value="F:zinc ion binding"/>
    <property type="evidence" value="ECO:0007669"/>
    <property type="project" value="InterPro"/>
</dbReference>
<sequence>MEQVGVASRILTNNAFKRRACANCTVVKTKCTRPAGDHHCERCSRLGKHCVYFDLPQTRRKQRMTRRLEGLESRFDDFVAQLSSPLREGSSSSFTDDATSSPSVRPVDRLVPSSALSLPVAGRSGPLQSSFWRSTIPPPYQEMPTFTTGASSGYVDILSRGILTEERAELLGEEFQAIISSQLMKQIDSSLDALQALLAFTAWNHYFTVSQDHTQLFIQTQLCVTSVYHLNLYKGGATTSTEIRALLGTYYLSACVSRALRRSHVMKNSKRIEEYCDRLVTVQEYETDRFIRPLVRSESLCCRLSDTFRYDKLEASNSIHSNAAVRAMVDGFLNELELIKMLSTTDASLTEIEFSYIQSYIQEGAFHHELLVTKSLPAVQDKEQSRREAHSGELPVYSPVRATMLWQMQDSNKTCIRHFLATTETTMLRMPHTVILRLCYVLASLIKLTFTGIVGSSMPAQSEAAFISSQQYPYRSNIAHPIAQLTSESADALHRIDEMAAKVEIFLKSPFAALNGNHAIVNGFALKLKRLSSAYRSKLQNINAGLYPSSGHSEPMVDCLKDGSLGLARPVQN</sequence>
<evidence type="ECO:0000256" key="6">
    <source>
        <dbReference type="SAM" id="MobiDB-lite"/>
    </source>
</evidence>
<gene>
    <name evidence="8" type="ORF">TRIATDRAFT_90323</name>
</gene>
<accession>G9NP59</accession>
<reference evidence="8 9" key="1">
    <citation type="journal article" date="2011" name="Genome Biol.">
        <title>Comparative genome sequence analysis underscores mycoparasitism as the ancestral life style of Trichoderma.</title>
        <authorList>
            <person name="Kubicek C.P."/>
            <person name="Herrera-Estrella A."/>
            <person name="Seidl-Seiboth V."/>
            <person name="Martinez D.A."/>
            <person name="Druzhinina I.S."/>
            <person name="Thon M."/>
            <person name="Zeilinger S."/>
            <person name="Casas-Flores S."/>
            <person name="Horwitz B.A."/>
            <person name="Mukherjee P.K."/>
            <person name="Mukherjee M."/>
            <person name="Kredics L."/>
            <person name="Alcaraz L.D."/>
            <person name="Aerts A."/>
            <person name="Antal Z."/>
            <person name="Atanasova L."/>
            <person name="Cervantes-Badillo M.G."/>
            <person name="Challacombe J."/>
            <person name="Chertkov O."/>
            <person name="McCluskey K."/>
            <person name="Coulpier F."/>
            <person name="Deshpande N."/>
            <person name="von Doehren H."/>
            <person name="Ebbole D.J."/>
            <person name="Esquivel-Naranjo E.U."/>
            <person name="Fekete E."/>
            <person name="Flipphi M."/>
            <person name="Glaser F."/>
            <person name="Gomez-Rodriguez E.Y."/>
            <person name="Gruber S."/>
            <person name="Han C."/>
            <person name="Henrissat B."/>
            <person name="Hermosa R."/>
            <person name="Hernandez-Onate M."/>
            <person name="Karaffa L."/>
            <person name="Kosti I."/>
            <person name="Le Crom S."/>
            <person name="Lindquist E."/>
            <person name="Lucas S."/>
            <person name="Luebeck M."/>
            <person name="Luebeck P.S."/>
            <person name="Margeot A."/>
            <person name="Metz B."/>
            <person name="Misra M."/>
            <person name="Nevalainen H."/>
            <person name="Omann M."/>
            <person name="Packer N."/>
            <person name="Perrone G."/>
            <person name="Uresti-Rivera E.E."/>
            <person name="Salamov A."/>
            <person name="Schmoll M."/>
            <person name="Seiboth B."/>
            <person name="Shapiro H."/>
            <person name="Sukno S."/>
            <person name="Tamayo-Ramos J.A."/>
            <person name="Tisch D."/>
            <person name="Wiest A."/>
            <person name="Wilkinson H.H."/>
            <person name="Zhang M."/>
            <person name="Coutinho P.M."/>
            <person name="Kenerley C.M."/>
            <person name="Monte E."/>
            <person name="Baker S.E."/>
            <person name="Grigoriev I.V."/>
        </authorList>
    </citation>
    <scope>NUCLEOTIDE SEQUENCE [LARGE SCALE GENOMIC DNA]</scope>
    <source>
        <strain evidence="9">ATCC 20476 / IMI 206040</strain>
    </source>
</reference>
<dbReference type="HOGENOM" id="CLU_475709_0_0_1"/>
<dbReference type="GO" id="GO:0000976">
    <property type="term" value="F:transcription cis-regulatory region binding"/>
    <property type="evidence" value="ECO:0007669"/>
    <property type="project" value="TreeGrafter"/>
</dbReference>
<proteinExistence type="predicted"/>
<dbReference type="SUPFAM" id="SSF57701">
    <property type="entry name" value="Zn2/Cys6 DNA-binding domain"/>
    <property type="match status" value="1"/>
</dbReference>
<dbReference type="InterPro" id="IPR051089">
    <property type="entry name" value="prtT"/>
</dbReference>
<evidence type="ECO:0000256" key="5">
    <source>
        <dbReference type="ARBA" id="ARBA00023242"/>
    </source>
</evidence>
<keyword evidence="9" id="KW-1185">Reference proteome</keyword>
<dbReference type="PROSITE" id="PS50048">
    <property type="entry name" value="ZN2_CY6_FUNGAL_2"/>
    <property type="match status" value="1"/>
</dbReference>
<evidence type="ECO:0000256" key="4">
    <source>
        <dbReference type="ARBA" id="ARBA00023163"/>
    </source>
</evidence>
<comment type="subcellular location">
    <subcellularLocation>
        <location evidence="1">Nucleus</location>
    </subcellularLocation>
</comment>
<evidence type="ECO:0000256" key="1">
    <source>
        <dbReference type="ARBA" id="ARBA00004123"/>
    </source>
</evidence>
<dbReference type="EMBL" id="ABDG02000020">
    <property type="protein sequence ID" value="EHK47844.1"/>
    <property type="molecule type" value="Genomic_DNA"/>
</dbReference>
<dbReference type="STRING" id="452589.G9NP59"/>
<keyword evidence="5" id="KW-0539">Nucleus</keyword>
<evidence type="ECO:0000313" key="8">
    <source>
        <dbReference type="EMBL" id="EHK47844.1"/>
    </source>
</evidence>
<feature type="domain" description="Zn(2)-C6 fungal-type" evidence="7">
    <location>
        <begin position="20"/>
        <end position="52"/>
    </location>
</feature>
<protein>
    <recommendedName>
        <fullName evidence="7">Zn(2)-C6 fungal-type domain-containing protein</fullName>
    </recommendedName>
</protein>
<dbReference type="Proteomes" id="UP000005426">
    <property type="component" value="Unassembled WGS sequence"/>
</dbReference>